<feature type="domain" description="Peptidase S26" evidence="3">
    <location>
        <begin position="12"/>
        <end position="97"/>
    </location>
</feature>
<dbReference type="PANTHER" id="PTHR43390:SF1">
    <property type="entry name" value="CHLOROPLAST PROCESSING PEPTIDASE"/>
    <property type="match status" value="1"/>
</dbReference>
<keyword evidence="5" id="KW-1185">Reference proteome</keyword>
<comment type="similarity">
    <text evidence="2">Belongs to the peptidase S26 family.</text>
</comment>
<accession>A0ABQ5QWY9</accession>
<proteinExistence type="inferred from homology"/>
<dbReference type="Gene3D" id="2.10.109.10">
    <property type="entry name" value="Umud Fragment, subunit A"/>
    <property type="match status" value="1"/>
</dbReference>
<protein>
    <submittedName>
        <fullName evidence="4">S26 family signal peptidase</fullName>
    </submittedName>
</protein>
<dbReference type="InterPro" id="IPR036286">
    <property type="entry name" value="LexA/Signal_pep-like_sf"/>
</dbReference>
<gene>
    <name evidence="4" type="primary">lepB_3</name>
    <name evidence="4" type="ORF">Pa4123_34410</name>
</gene>
<evidence type="ECO:0000259" key="3">
    <source>
        <dbReference type="Pfam" id="PF10502"/>
    </source>
</evidence>
<dbReference type="Proteomes" id="UP001144280">
    <property type="component" value="Unassembled WGS sequence"/>
</dbReference>
<sequence length="153" mass="16380">MIDKSPILVAAMITVAAAVAGTVTMRHRFLIIDVLGDSMHPHLADGDRLLVRRTRRLRVGDIVVAHHREGRRQTATKGSSASTWLVKRLAALPGDPVPESVIPAVGGHPNPVPAGMTVLLGDHPHSIDSRLWGFVPLSDIEGVMVTRLTSNAS</sequence>
<dbReference type="CDD" id="cd06462">
    <property type="entry name" value="Peptidase_S24_S26"/>
    <property type="match status" value="1"/>
</dbReference>
<dbReference type="EMBL" id="BSDI01000014">
    <property type="protein sequence ID" value="GLH98166.1"/>
    <property type="molecule type" value="Genomic_DNA"/>
</dbReference>
<evidence type="ECO:0000313" key="4">
    <source>
        <dbReference type="EMBL" id="GLH98166.1"/>
    </source>
</evidence>
<organism evidence="4 5">
    <name type="scientific">Phytohabitans aurantiacus</name>
    <dbReference type="NCBI Taxonomy" id="3016789"/>
    <lineage>
        <taxon>Bacteria</taxon>
        <taxon>Bacillati</taxon>
        <taxon>Actinomycetota</taxon>
        <taxon>Actinomycetes</taxon>
        <taxon>Micromonosporales</taxon>
        <taxon>Micromonosporaceae</taxon>
    </lineage>
</organism>
<evidence type="ECO:0000313" key="5">
    <source>
        <dbReference type="Proteomes" id="UP001144280"/>
    </source>
</evidence>
<dbReference type="InterPro" id="IPR019533">
    <property type="entry name" value="Peptidase_S26"/>
</dbReference>
<dbReference type="PANTHER" id="PTHR43390">
    <property type="entry name" value="SIGNAL PEPTIDASE I"/>
    <property type="match status" value="1"/>
</dbReference>
<dbReference type="Pfam" id="PF10502">
    <property type="entry name" value="Peptidase_S26"/>
    <property type="match status" value="2"/>
</dbReference>
<evidence type="ECO:0000256" key="2">
    <source>
        <dbReference type="ARBA" id="ARBA00009370"/>
    </source>
</evidence>
<dbReference type="InterPro" id="IPR000223">
    <property type="entry name" value="Pept_S26A_signal_pept_1"/>
</dbReference>
<reference evidence="4" key="1">
    <citation type="submission" date="2022-12" db="EMBL/GenBank/DDBJ databases">
        <title>New Phytohabitans aurantiacus sp. RD004123 nov., an actinomycete isolated from soil.</title>
        <authorList>
            <person name="Triningsih D.W."/>
            <person name="Harunari E."/>
            <person name="Igarashi Y."/>
        </authorList>
    </citation>
    <scope>NUCLEOTIDE SEQUENCE</scope>
    <source>
        <strain evidence="4">RD004123</strain>
    </source>
</reference>
<comment type="caution">
    <text evidence="4">The sequence shown here is derived from an EMBL/GenBank/DDBJ whole genome shotgun (WGS) entry which is preliminary data.</text>
</comment>
<dbReference type="RefSeq" id="WP_281896796.1">
    <property type="nucleotide sequence ID" value="NZ_BSDI01000014.1"/>
</dbReference>
<feature type="domain" description="Peptidase S26" evidence="3">
    <location>
        <begin position="110"/>
        <end position="146"/>
    </location>
</feature>
<evidence type="ECO:0000256" key="1">
    <source>
        <dbReference type="ARBA" id="ARBA00004401"/>
    </source>
</evidence>
<name>A0ABQ5QWY9_9ACTN</name>
<comment type="subcellular location">
    <subcellularLocation>
        <location evidence="1">Cell membrane</location>
        <topology evidence="1">Single-pass type II membrane protein</topology>
    </subcellularLocation>
</comment>
<dbReference type="SUPFAM" id="SSF51306">
    <property type="entry name" value="LexA/Signal peptidase"/>
    <property type="match status" value="1"/>
</dbReference>